<proteinExistence type="predicted"/>
<name>A0A195FTN6_9HYME</name>
<gene>
    <name evidence="1" type="ORF">ALC56_01914</name>
</gene>
<dbReference type="EMBL" id="KQ981276">
    <property type="protein sequence ID" value="KYN43652.1"/>
    <property type="molecule type" value="Genomic_DNA"/>
</dbReference>
<evidence type="ECO:0000313" key="1">
    <source>
        <dbReference type="EMBL" id="KYN43652.1"/>
    </source>
</evidence>
<dbReference type="AlphaFoldDB" id="A0A195FTN6"/>
<accession>A0A195FTN6</accession>
<organism evidence="1 2">
    <name type="scientific">Trachymyrmex septentrionalis</name>
    <dbReference type="NCBI Taxonomy" id="34720"/>
    <lineage>
        <taxon>Eukaryota</taxon>
        <taxon>Metazoa</taxon>
        <taxon>Ecdysozoa</taxon>
        <taxon>Arthropoda</taxon>
        <taxon>Hexapoda</taxon>
        <taxon>Insecta</taxon>
        <taxon>Pterygota</taxon>
        <taxon>Neoptera</taxon>
        <taxon>Endopterygota</taxon>
        <taxon>Hymenoptera</taxon>
        <taxon>Apocrita</taxon>
        <taxon>Aculeata</taxon>
        <taxon>Formicoidea</taxon>
        <taxon>Formicidae</taxon>
        <taxon>Myrmicinae</taxon>
        <taxon>Trachymyrmex</taxon>
    </lineage>
</organism>
<sequence>NQIRASREGFLPEEEESRKREAVGVNVTEATKWQMDGLGTELTALYAFLKREKEQEMCFLPGNDRSVILFDPANLESGATTHRINAIA</sequence>
<protein>
    <submittedName>
        <fullName evidence="1">Uncharacterized protein</fullName>
    </submittedName>
</protein>
<reference evidence="1 2" key="1">
    <citation type="submission" date="2016-03" db="EMBL/GenBank/DDBJ databases">
        <title>Trachymyrmex septentrionalis WGS genome.</title>
        <authorList>
            <person name="Nygaard S."/>
            <person name="Hu H."/>
            <person name="Boomsma J."/>
            <person name="Zhang G."/>
        </authorList>
    </citation>
    <scope>NUCLEOTIDE SEQUENCE [LARGE SCALE GENOMIC DNA]</scope>
    <source>
        <strain evidence="1">Tsep2-gDNA-1</strain>
        <tissue evidence="1">Whole body</tissue>
    </source>
</reference>
<dbReference type="Proteomes" id="UP000078541">
    <property type="component" value="Unassembled WGS sequence"/>
</dbReference>
<evidence type="ECO:0000313" key="2">
    <source>
        <dbReference type="Proteomes" id="UP000078541"/>
    </source>
</evidence>
<keyword evidence="2" id="KW-1185">Reference proteome</keyword>
<feature type="non-terminal residue" evidence="1">
    <location>
        <position position="1"/>
    </location>
</feature>